<dbReference type="eggNOG" id="ENOG502TEZ4">
    <property type="taxonomic scope" value="Eukaryota"/>
</dbReference>
<dbReference type="PROSITE" id="PS50097">
    <property type="entry name" value="BTB"/>
    <property type="match status" value="1"/>
</dbReference>
<proteinExistence type="predicted"/>
<dbReference type="SUPFAM" id="SSF54695">
    <property type="entry name" value="POZ domain"/>
    <property type="match status" value="1"/>
</dbReference>
<dbReference type="InterPro" id="IPR000210">
    <property type="entry name" value="BTB/POZ_dom"/>
</dbReference>
<keyword evidence="4" id="KW-1185">Reference proteome</keyword>
<name>G0MUX4_CAEBE</name>
<sequence length="240" mass="27469">MNDNAVPEAGHTIRFDDPDPNIHDVVINVKGQKFYCVKMTLAKHSPHFYNLFFKDPKHTGRKQITLQETVEPDEFNTLLMILHGVNKLNDEVVSGVLWMSKLWDCGVGLQQCVDFLEKSSNLSNKEKFDIAVDYELKDFKKKIIAECSSCDALHRIMPRDLMQLDHVTMGLIFERNLALQGFPGRYEPRVRERAVTPPRRPLPFFPRPPVFRVENREARPESSSSSSSSSSDFSPSSDED</sequence>
<accession>G0MUX4</accession>
<dbReference type="InterPro" id="IPR011333">
    <property type="entry name" value="SKP1/BTB/POZ_sf"/>
</dbReference>
<evidence type="ECO:0000259" key="2">
    <source>
        <dbReference type="PROSITE" id="PS50097"/>
    </source>
</evidence>
<dbReference type="Pfam" id="PF00651">
    <property type="entry name" value="BTB"/>
    <property type="match status" value="1"/>
</dbReference>
<reference evidence="4" key="1">
    <citation type="submission" date="2011-07" db="EMBL/GenBank/DDBJ databases">
        <authorList>
            <consortium name="Caenorhabditis brenneri Sequencing and Analysis Consortium"/>
            <person name="Wilson R.K."/>
        </authorList>
    </citation>
    <scope>NUCLEOTIDE SEQUENCE [LARGE SCALE GENOMIC DNA]</scope>
    <source>
        <strain evidence="4">PB2801</strain>
    </source>
</reference>
<gene>
    <name evidence="3" type="ORF">CAEBREN_25079</name>
</gene>
<dbReference type="OMA" id="IAQIMRP"/>
<feature type="region of interest" description="Disordered" evidence="1">
    <location>
        <begin position="197"/>
        <end position="240"/>
    </location>
</feature>
<dbReference type="Gene3D" id="3.30.710.10">
    <property type="entry name" value="Potassium Channel Kv1.1, Chain A"/>
    <property type="match status" value="1"/>
</dbReference>
<feature type="compositionally biased region" description="Low complexity" evidence="1">
    <location>
        <begin position="222"/>
        <end position="240"/>
    </location>
</feature>
<dbReference type="EMBL" id="GL379813">
    <property type="protein sequence ID" value="EGT44486.1"/>
    <property type="molecule type" value="Genomic_DNA"/>
</dbReference>
<dbReference type="Proteomes" id="UP000008068">
    <property type="component" value="Unassembled WGS sequence"/>
</dbReference>
<dbReference type="PANTHER" id="PTHR22743">
    <property type="entry name" value="MEPRIN/TRAF-LIKE MATH FAMILY-C.ELEGANS"/>
    <property type="match status" value="1"/>
</dbReference>
<dbReference type="PANTHER" id="PTHR22743:SF165">
    <property type="entry name" value="BTB AND MATH DOMAIN CONTAINING-RELATED"/>
    <property type="match status" value="1"/>
</dbReference>
<evidence type="ECO:0000256" key="1">
    <source>
        <dbReference type="SAM" id="MobiDB-lite"/>
    </source>
</evidence>
<dbReference type="InterPro" id="IPR052664">
    <property type="entry name" value="BTB-MATH_domain_protein"/>
</dbReference>
<dbReference type="AlphaFoldDB" id="G0MUX4"/>
<dbReference type="SMART" id="SM00225">
    <property type="entry name" value="BTB"/>
    <property type="match status" value="1"/>
</dbReference>
<dbReference type="OrthoDB" id="5905930at2759"/>
<dbReference type="HOGENOM" id="CLU_994756_0_0_1"/>
<evidence type="ECO:0000313" key="4">
    <source>
        <dbReference type="Proteomes" id="UP000008068"/>
    </source>
</evidence>
<evidence type="ECO:0000313" key="3">
    <source>
        <dbReference type="EMBL" id="EGT44486.1"/>
    </source>
</evidence>
<organism evidence="4">
    <name type="scientific">Caenorhabditis brenneri</name>
    <name type="common">Nematode worm</name>
    <dbReference type="NCBI Taxonomy" id="135651"/>
    <lineage>
        <taxon>Eukaryota</taxon>
        <taxon>Metazoa</taxon>
        <taxon>Ecdysozoa</taxon>
        <taxon>Nematoda</taxon>
        <taxon>Chromadorea</taxon>
        <taxon>Rhabditida</taxon>
        <taxon>Rhabditina</taxon>
        <taxon>Rhabditomorpha</taxon>
        <taxon>Rhabditoidea</taxon>
        <taxon>Rhabditidae</taxon>
        <taxon>Peloderinae</taxon>
        <taxon>Caenorhabditis</taxon>
    </lineage>
</organism>
<dbReference type="InParanoid" id="G0MUX4"/>
<feature type="domain" description="BTB" evidence="2">
    <location>
        <begin position="23"/>
        <end position="83"/>
    </location>
</feature>
<feature type="compositionally biased region" description="Pro residues" evidence="1">
    <location>
        <begin position="198"/>
        <end position="209"/>
    </location>
</feature>
<dbReference type="STRING" id="135651.G0MUX4"/>
<protein>
    <recommendedName>
        <fullName evidence="2">BTB domain-containing protein</fullName>
    </recommendedName>
</protein>